<dbReference type="GO" id="GO:0046872">
    <property type="term" value="F:metal ion binding"/>
    <property type="evidence" value="ECO:0007669"/>
    <property type="project" value="UniProtKB-KW"/>
</dbReference>
<keyword evidence="5" id="KW-1185">Reference proteome</keyword>
<evidence type="ECO:0000256" key="2">
    <source>
        <dbReference type="ARBA" id="ARBA00022723"/>
    </source>
</evidence>
<gene>
    <name evidence="4" type="ORF">RU97_GL002076</name>
</gene>
<dbReference type="Proteomes" id="UP000181884">
    <property type="component" value="Unassembled WGS sequence"/>
</dbReference>
<dbReference type="InterPro" id="IPR006121">
    <property type="entry name" value="HMA_dom"/>
</dbReference>
<proteinExistence type="predicted"/>
<dbReference type="STRING" id="214095.RU97_GL002076"/>
<dbReference type="FunFam" id="3.30.70.100:FF:000001">
    <property type="entry name" value="ATPase copper transporting beta"/>
    <property type="match status" value="1"/>
</dbReference>
<dbReference type="PROSITE" id="PS01047">
    <property type="entry name" value="HMA_1"/>
    <property type="match status" value="1"/>
</dbReference>
<dbReference type="PANTHER" id="PTHR46594">
    <property type="entry name" value="P-TYPE CATION-TRANSPORTING ATPASE"/>
    <property type="match status" value="1"/>
</dbReference>
<dbReference type="Pfam" id="PF00403">
    <property type="entry name" value="HMA"/>
    <property type="match status" value="1"/>
</dbReference>
<dbReference type="PANTHER" id="PTHR46594:SF4">
    <property type="entry name" value="P-TYPE CATION-TRANSPORTING ATPASE"/>
    <property type="match status" value="1"/>
</dbReference>
<feature type="domain" description="HMA" evidence="3">
    <location>
        <begin position="2"/>
        <end position="68"/>
    </location>
</feature>
<dbReference type="InterPro" id="IPR017969">
    <property type="entry name" value="Heavy-metal-associated_CS"/>
</dbReference>
<dbReference type="Gene3D" id="3.30.70.100">
    <property type="match status" value="1"/>
</dbReference>
<accession>A0A1L8RE44</accession>
<dbReference type="EMBL" id="JXKH01000005">
    <property type="protein sequence ID" value="OJG18003.1"/>
    <property type="molecule type" value="Genomic_DNA"/>
</dbReference>
<dbReference type="CDD" id="cd00371">
    <property type="entry name" value="HMA"/>
    <property type="match status" value="1"/>
</dbReference>
<comment type="caution">
    <text evidence="4">The sequence shown here is derived from an EMBL/GenBank/DDBJ whole genome shotgun (WGS) entry which is preliminary data.</text>
</comment>
<reference evidence="4 5" key="1">
    <citation type="submission" date="2014-12" db="EMBL/GenBank/DDBJ databases">
        <title>Draft genome sequences of 29 type strains of Enterococci.</title>
        <authorList>
            <person name="Zhong Z."/>
            <person name="Sun Z."/>
            <person name="Liu W."/>
            <person name="Zhang W."/>
            <person name="Zhang H."/>
        </authorList>
    </citation>
    <scope>NUCLEOTIDE SEQUENCE [LARGE SCALE GENOMIC DNA]</scope>
    <source>
        <strain evidence="4 5">DSM 17029</strain>
    </source>
</reference>
<organism evidence="4 5">
    <name type="scientific">Enterococcus canis</name>
    <dbReference type="NCBI Taxonomy" id="214095"/>
    <lineage>
        <taxon>Bacteria</taxon>
        <taxon>Bacillati</taxon>
        <taxon>Bacillota</taxon>
        <taxon>Bacilli</taxon>
        <taxon>Lactobacillales</taxon>
        <taxon>Enterococcaceae</taxon>
        <taxon>Enterococcus</taxon>
    </lineage>
</organism>
<name>A0A1L8RE44_9ENTE</name>
<dbReference type="SUPFAM" id="SSF55008">
    <property type="entry name" value="HMA, heavy metal-associated domain"/>
    <property type="match status" value="1"/>
</dbReference>
<evidence type="ECO:0000313" key="5">
    <source>
        <dbReference type="Proteomes" id="UP000181884"/>
    </source>
</evidence>
<dbReference type="AlphaFoldDB" id="A0A1L8RE44"/>
<protein>
    <recommendedName>
        <fullName evidence="1">Copper chaperone CopZ</fullName>
    </recommendedName>
</protein>
<keyword evidence="2" id="KW-0479">Metal-binding</keyword>
<dbReference type="RefSeq" id="WP_067393281.1">
    <property type="nucleotide sequence ID" value="NZ_JXKH01000005.1"/>
</dbReference>
<evidence type="ECO:0000256" key="1">
    <source>
        <dbReference type="ARBA" id="ARBA00015313"/>
    </source>
</evidence>
<evidence type="ECO:0000259" key="3">
    <source>
        <dbReference type="PROSITE" id="PS50846"/>
    </source>
</evidence>
<evidence type="ECO:0000313" key="4">
    <source>
        <dbReference type="EMBL" id="OJG18003.1"/>
    </source>
</evidence>
<dbReference type="PROSITE" id="PS50846">
    <property type="entry name" value="HMA_2"/>
    <property type="match status" value="1"/>
</dbReference>
<sequence>MSKVVMKLDELTCPSCLQKIEGALNQQAGVKTAKVLFNAGKVKAEFDSTAVQAEQLADLVERLGYQVQSVKVQEEI</sequence>
<dbReference type="InterPro" id="IPR036163">
    <property type="entry name" value="HMA_dom_sf"/>
</dbReference>